<feature type="compositionally biased region" description="Low complexity" evidence="13">
    <location>
        <begin position="708"/>
        <end position="722"/>
    </location>
</feature>
<comment type="caution">
    <text evidence="15">The sequence shown here is derived from an EMBL/GenBank/DDBJ whole genome shotgun (WGS) entry which is preliminary data.</text>
</comment>
<evidence type="ECO:0000256" key="8">
    <source>
        <dbReference type="ARBA" id="ARBA00023125"/>
    </source>
</evidence>
<protein>
    <recommendedName>
        <fullName evidence="3">AF4/FMR2 family member lilli</fullName>
    </recommendedName>
    <alternativeName>
        <fullName evidence="12">Protein lilliputian</fullName>
    </alternativeName>
</protein>
<keyword evidence="4" id="KW-0217">Developmental protein</keyword>
<dbReference type="Pfam" id="PF18876">
    <property type="entry name" value="AFF4_CHD"/>
    <property type="match status" value="1"/>
</dbReference>
<keyword evidence="9" id="KW-0804">Transcription</keyword>
<dbReference type="GO" id="GO:0010468">
    <property type="term" value="P:regulation of gene expression"/>
    <property type="evidence" value="ECO:0007669"/>
    <property type="project" value="InterPro"/>
</dbReference>
<dbReference type="InterPro" id="IPR043640">
    <property type="entry name" value="AF4/FMR2_CHD"/>
</dbReference>
<evidence type="ECO:0000259" key="14">
    <source>
        <dbReference type="Pfam" id="PF18876"/>
    </source>
</evidence>
<comment type="subcellular location">
    <subcellularLocation>
        <location evidence="1">Nucleus</location>
    </subcellularLocation>
</comment>
<evidence type="ECO:0000256" key="4">
    <source>
        <dbReference type="ARBA" id="ARBA00022473"/>
    </source>
</evidence>
<sequence length="851" mass="98493">MAEDPDLSRQRIEQQQLRRQLNEVFGPFEQFCEYVAGTNSAGSSGIMRHGVVQIPTTPILSSRSMLPSSAPAPSPNTHQSTQQLLQSMQNLVTSPIQPLQGMPFSCNRDYLNTAPSSSTHNNSESRDSAKKGKRYRTMDSDSEVEREKRRRGREDSRSSGLPGNSGNNRTHQSSSNPDGLRALFGGSSDRKEPPDKGISPDSGIHSAENDPGDENDVHSAQTIINLITRLSPPLSPIKQRPIDKKAERERREAEQRERERRREREEAERLERERLERLERERKEKEEREQQEKEQAERERVRRENERLEYERRERERKEKEREEKERKEKEQQEREREERREREREERKREREREEKLRKEKEEEKLRREMRKQKEKERSSEKKPKEMNDRTEEGLERKERTKNADVEKSESLPNERKDSTARMDGLKGEITLRGLDRSKLKQLVEIGRRAGRLKEDYKEDGKEASAKEEKRKEKKEKEKEREKKSKDRLSVEDALRKSAKLPSAKSSPCLPRAGSSQSHEDASHSRPSSAISNHPPRSGFECAAHECVPLRPARPVKPEEGSTELLYDFYHSIAKSRKRKGDAEADKVARVLLYLDAAAYFILSAKHFNPPDGNENRANRQYSIIRDTGDLLKKTTNMFLAQTDSSPPLHAHMSSRIRNLSLRCQACLMYHLYNLRSSNALKTYSMLAQMEAQLQEEQAQNGSSAQNTSSPGSSVHSNSNQSATVVTMPTRVYEVQRQQLKTLHQLMFAHRAWQDAVKRADVSTTDMGFIGGLEKICGATFLDAPLEKMSAFVLTGIAWLRAEYEREKLRPPPPWYNINARQSSRQRLAYRRHNRRAWICLLHRPSELVI</sequence>
<dbReference type="AlphaFoldDB" id="A0AA36GTH4"/>
<dbReference type="GO" id="GO:0032783">
    <property type="term" value="C:super elongation complex"/>
    <property type="evidence" value="ECO:0007669"/>
    <property type="project" value="TreeGrafter"/>
</dbReference>
<feature type="region of interest" description="Disordered" evidence="13">
    <location>
        <begin position="62"/>
        <end position="82"/>
    </location>
</feature>
<feature type="region of interest" description="Disordered" evidence="13">
    <location>
        <begin position="696"/>
        <end position="722"/>
    </location>
</feature>
<gene>
    <name evidence="15" type="ORF">CYNAS_LOCUS9868</name>
</gene>
<evidence type="ECO:0000256" key="13">
    <source>
        <dbReference type="SAM" id="MobiDB-lite"/>
    </source>
</evidence>
<dbReference type="EMBL" id="CATQJL010000223">
    <property type="protein sequence ID" value="CAJ0597885.1"/>
    <property type="molecule type" value="Genomic_DNA"/>
</dbReference>
<evidence type="ECO:0000256" key="10">
    <source>
        <dbReference type="ARBA" id="ARBA00023242"/>
    </source>
</evidence>
<organism evidence="15 16">
    <name type="scientific">Cylicocyclus nassatus</name>
    <name type="common">Nematode worm</name>
    <dbReference type="NCBI Taxonomy" id="53992"/>
    <lineage>
        <taxon>Eukaryota</taxon>
        <taxon>Metazoa</taxon>
        <taxon>Ecdysozoa</taxon>
        <taxon>Nematoda</taxon>
        <taxon>Chromadorea</taxon>
        <taxon>Rhabditida</taxon>
        <taxon>Rhabditina</taxon>
        <taxon>Rhabditomorpha</taxon>
        <taxon>Strongyloidea</taxon>
        <taxon>Strongylidae</taxon>
        <taxon>Cylicocyclus</taxon>
    </lineage>
</organism>
<evidence type="ECO:0000256" key="6">
    <source>
        <dbReference type="ARBA" id="ARBA00022788"/>
    </source>
</evidence>
<evidence type="ECO:0000256" key="1">
    <source>
        <dbReference type="ARBA" id="ARBA00004123"/>
    </source>
</evidence>
<keyword evidence="7" id="KW-0805">Transcription regulation</keyword>
<feature type="compositionally biased region" description="Low complexity" evidence="13">
    <location>
        <begin position="62"/>
        <end position="71"/>
    </location>
</feature>
<dbReference type="InterPro" id="IPR007797">
    <property type="entry name" value="AF4/FMR2"/>
</dbReference>
<dbReference type="Proteomes" id="UP001176961">
    <property type="component" value="Unassembled WGS sequence"/>
</dbReference>
<comment type="function">
    <text evidence="11">Has a role in transcriptional regulation. Acts in parallel with the Ras/MAPK and the PI3K/PKB pathways in the control of cell identity and cellular growth. Essential for regulation of the cytoskeleton and cell growth but not for cell proliferation or growth rate. Required specifically for the microtubule-based basal transport of lipid droplets. Plays a partially redundant function downstream of Raf in cell fate specification in the developing eye. Pair-rule protein that regulates embryonic cellularization, gastrulation and segmentation.</text>
</comment>
<evidence type="ECO:0000256" key="7">
    <source>
        <dbReference type="ARBA" id="ARBA00023015"/>
    </source>
</evidence>
<dbReference type="GO" id="GO:0007366">
    <property type="term" value="P:periodic partitioning by pair rule gene"/>
    <property type="evidence" value="ECO:0007669"/>
    <property type="project" value="UniProtKB-KW"/>
</dbReference>
<evidence type="ECO:0000256" key="5">
    <source>
        <dbReference type="ARBA" id="ARBA00022553"/>
    </source>
</evidence>
<keyword evidence="16" id="KW-1185">Reference proteome</keyword>
<keyword evidence="8" id="KW-0238">DNA-binding</keyword>
<feature type="compositionally biased region" description="Polar residues" evidence="13">
    <location>
        <begin position="161"/>
        <end position="177"/>
    </location>
</feature>
<evidence type="ECO:0000313" key="16">
    <source>
        <dbReference type="Proteomes" id="UP001176961"/>
    </source>
</evidence>
<evidence type="ECO:0000256" key="3">
    <source>
        <dbReference type="ARBA" id="ARBA00021888"/>
    </source>
</evidence>
<feature type="compositionally biased region" description="Basic and acidic residues" evidence="13">
    <location>
        <begin position="123"/>
        <end position="157"/>
    </location>
</feature>
<keyword evidence="6" id="KW-0562">Pair-rule protein</keyword>
<reference evidence="15" key="1">
    <citation type="submission" date="2023-07" db="EMBL/GenBank/DDBJ databases">
        <authorList>
            <consortium name="CYATHOMIX"/>
        </authorList>
    </citation>
    <scope>NUCLEOTIDE SEQUENCE</scope>
    <source>
        <strain evidence="15">N/A</strain>
    </source>
</reference>
<evidence type="ECO:0000256" key="12">
    <source>
        <dbReference type="ARBA" id="ARBA00032149"/>
    </source>
</evidence>
<name>A0AA36GTH4_CYLNA</name>
<feature type="region of interest" description="Disordered" evidence="13">
    <location>
        <begin position="99"/>
        <end position="538"/>
    </location>
</feature>
<evidence type="ECO:0000256" key="2">
    <source>
        <dbReference type="ARBA" id="ARBA00007354"/>
    </source>
</evidence>
<proteinExistence type="inferred from homology"/>
<dbReference type="PANTHER" id="PTHR10528:SF17">
    <property type="entry name" value="AF4_FMR2 FAMILY MEMBER LILLI"/>
    <property type="match status" value="1"/>
</dbReference>
<feature type="compositionally biased region" description="Polar residues" evidence="13">
    <location>
        <begin position="113"/>
        <end position="122"/>
    </location>
</feature>
<feature type="compositionally biased region" description="Basic and acidic residues" evidence="13">
    <location>
        <begin position="447"/>
        <end position="497"/>
    </location>
</feature>
<evidence type="ECO:0000256" key="11">
    <source>
        <dbReference type="ARBA" id="ARBA00024653"/>
    </source>
</evidence>
<dbReference type="GO" id="GO:0003677">
    <property type="term" value="F:DNA binding"/>
    <property type="evidence" value="ECO:0007669"/>
    <property type="project" value="UniProtKB-KW"/>
</dbReference>
<accession>A0AA36GTH4</accession>
<feature type="domain" description="AF4/FMR2 C-terminal homology" evidence="14">
    <location>
        <begin position="567"/>
        <end position="805"/>
    </location>
</feature>
<evidence type="ECO:0000313" key="15">
    <source>
        <dbReference type="EMBL" id="CAJ0597885.1"/>
    </source>
</evidence>
<keyword evidence="10" id="KW-0539">Nucleus</keyword>
<feature type="compositionally biased region" description="Basic and acidic residues" evidence="13">
    <location>
        <begin position="240"/>
        <end position="428"/>
    </location>
</feature>
<comment type="similarity">
    <text evidence="2">Belongs to the AF4 family.</text>
</comment>
<keyword evidence="5" id="KW-0597">Phosphoprotein</keyword>
<dbReference type="PANTHER" id="PTHR10528">
    <property type="entry name" value="AF4/FMR2 FAMILY MEMBER"/>
    <property type="match status" value="1"/>
</dbReference>
<evidence type="ECO:0000256" key="9">
    <source>
        <dbReference type="ARBA" id="ARBA00023163"/>
    </source>
</evidence>